<comment type="caution">
    <text evidence="1">The sequence shown here is derived from an EMBL/GenBank/DDBJ whole genome shotgun (WGS) entry which is preliminary data.</text>
</comment>
<evidence type="ECO:0000313" key="2">
    <source>
        <dbReference type="Proteomes" id="UP001383192"/>
    </source>
</evidence>
<keyword evidence="2" id="KW-1185">Reference proteome</keyword>
<gene>
    <name evidence="1" type="ORF">VNI00_014048</name>
</gene>
<dbReference type="AlphaFoldDB" id="A0AAW0BU80"/>
<proteinExistence type="predicted"/>
<dbReference type="Proteomes" id="UP001383192">
    <property type="component" value="Unassembled WGS sequence"/>
</dbReference>
<evidence type="ECO:0000313" key="1">
    <source>
        <dbReference type="EMBL" id="KAK7030463.1"/>
    </source>
</evidence>
<accession>A0AAW0BU80</accession>
<evidence type="ECO:0008006" key="3">
    <source>
        <dbReference type="Google" id="ProtNLM"/>
    </source>
</evidence>
<name>A0AAW0BU80_9AGAR</name>
<sequence length="297" mass="33591">MSSPERPSSTTDCMTGFHAQFNSPDADIVLRSTEGTLYRIPSFVLRTTSGFFSSMLSLPGATSDHTDDHPIPIPHSDRVVEIVLLMLSGLEIPPLHTLSYDHIEEILNLTETWDTPGPQSIIRSGLTAPAFLNQPLRLYAISSHFGWEHELKLASKYTLDMDLYAQEHQPALQRLSSQYLLALFNLHRARRDKLKELLDDPSVFHAGNLQVRQCDKCFGDVDNSPWRELKAKIFWEMDKNCKGDGIGGWEMEEWPESIACWNARCRRPGCGHLLYGKADTLNHLRGCMKKLPTSVEV</sequence>
<reference evidence="1 2" key="1">
    <citation type="submission" date="2024-01" db="EMBL/GenBank/DDBJ databases">
        <title>A draft genome for a cacao thread blight-causing isolate of Paramarasmius palmivorus.</title>
        <authorList>
            <person name="Baruah I.K."/>
            <person name="Bukari Y."/>
            <person name="Amoako-Attah I."/>
            <person name="Meinhardt L.W."/>
            <person name="Bailey B.A."/>
            <person name="Cohen S.P."/>
        </authorList>
    </citation>
    <scope>NUCLEOTIDE SEQUENCE [LARGE SCALE GENOMIC DNA]</scope>
    <source>
        <strain evidence="1 2">GH-12</strain>
    </source>
</reference>
<protein>
    <recommendedName>
        <fullName evidence="3">BTB domain-containing protein</fullName>
    </recommendedName>
</protein>
<organism evidence="1 2">
    <name type="scientific">Paramarasmius palmivorus</name>
    <dbReference type="NCBI Taxonomy" id="297713"/>
    <lineage>
        <taxon>Eukaryota</taxon>
        <taxon>Fungi</taxon>
        <taxon>Dikarya</taxon>
        <taxon>Basidiomycota</taxon>
        <taxon>Agaricomycotina</taxon>
        <taxon>Agaricomycetes</taxon>
        <taxon>Agaricomycetidae</taxon>
        <taxon>Agaricales</taxon>
        <taxon>Marasmiineae</taxon>
        <taxon>Marasmiaceae</taxon>
        <taxon>Paramarasmius</taxon>
    </lineage>
</organism>
<dbReference type="EMBL" id="JAYKXP010000075">
    <property type="protein sequence ID" value="KAK7030463.1"/>
    <property type="molecule type" value="Genomic_DNA"/>
</dbReference>